<organism evidence="2 3">
    <name type="scientific">Pseudoflavonifractor hominis</name>
    <dbReference type="NCBI Taxonomy" id="2763059"/>
    <lineage>
        <taxon>Bacteria</taxon>
        <taxon>Bacillati</taxon>
        <taxon>Bacillota</taxon>
        <taxon>Clostridia</taxon>
        <taxon>Eubacteriales</taxon>
        <taxon>Oscillospiraceae</taxon>
        <taxon>Pseudoflavonifractor</taxon>
    </lineage>
</organism>
<dbReference type="EMBL" id="JACOPR010000005">
    <property type="protein sequence ID" value="MBC5731047.1"/>
    <property type="molecule type" value="Genomic_DNA"/>
</dbReference>
<name>A0ABR7HU32_9FIRM</name>
<evidence type="ECO:0000313" key="2">
    <source>
        <dbReference type="EMBL" id="MBC5731047.1"/>
    </source>
</evidence>
<accession>A0ABR7HU32</accession>
<sequence>MENIRESKWLYIVLSLLLAIFLWLYVGSGEGREEINTIRNIPVTFTNVETLEERGLMISDGAEQTITLEIKSTRSVAMKLSEKGAVTAVVDVSKITAPGSYTTGYQLNTPSSVSQISYSVVGNVQNISYTVARRSDRQVEVRGVFNGEVADGFQRGEFSITPGSITVSGEEENVNQVDYALVTVTREDEPLSATFTGTMPFQLIGFDGQVLDAKALRLTTNVDMVDVTLPVVKLKEIPLTVDILPGGGATEDNAEVHIEPETITVSGDEDALDSVTKIVLGQIDLQTIFDQNTITFPIDVGTHLENVSGVTEATVTVKITGLTTRTLEVDNINFINVPEGYTPEKVTLSCLVQIRGEEEAVNAVIPSQLRVVADLKDAGPGSQTVNATVYLDGSSSVGVVGGDYKVVVNLRRN</sequence>
<dbReference type="Gene3D" id="2.170.120.30">
    <property type="match status" value="2"/>
</dbReference>
<evidence type="ECO:0008006" key="4">
    <source>
        <dbReference type="Google" id="ProtNLM"/>
    </source>
</evidence>
<dbReference type="RefSeq" id="WP_101693128.1">
    <property type="nucleotide sequence ID" value="NZ_JACOPR010000005.1"/>
</dbReference>
<dbReference type="InterPro" id="IPR053154">
    <property type="entry name" value="c-di-AMP_regulator"/>
</dbReference>
<proteinExistence type="predicted"/>
<dbReference type="PANTHER" id="PTHR37804:SF1">
    <property type="entry name" value="CDAA REGULATORY PROTEIN CDAR"/>
    <property type="match status" value="1"/>
</dbReference>
<comment type="caution">
    <text evidence="2">The sequence shown here is derived from an EMBL/GenBank/DDBJ whole genome shotgun (WGS) entry which is preliminary data.</text>
</comment>
<keyword evidence="1" id="KW-0812">Transmembrane</keyword>
<evidence type="ECO:0000256" key="1">
    <source>
        <dbReference type="SAM" id="Phobius"/>
    </source>
</evidence>
<protein>
    <recommendedName>
        <fullName evidence="4">YbbR domain-containing protein</fullName>
    </recommendedName>
</protein>
<feature type="transmembrane region" description="Helical" evidence="1">
    <location>
        <begin position="9"/>
        <end position="26"/>
    </location>
</feature>
<gene>
    <name evidence="2" type="ORF">H8S34_09425</name>
</gene>
<reference evidence="2 3" key="1">
    <citation type="submission" date="2020-08" db="EMBL/GenBank/DDBJ databases">
        <title>Genome public.</title>
        <authorList>
            <person name="Liu C."/>
            <person name="Sun Q."/>
        </authorList>
    </citation>
    <scope>NUCLEOTIDE SEQUENCE [LARGE SCALE GENOMIC DNA]</scope>
    <source>
        <strain evidence="2 3">New-38</strain>
    </source>
</reference>
<dbReference type="PANTHER" id="PTHR37804">
    <property type="entry name" value="CDAA REGULATORY PROTEIN CDAR"/>
    <property type="match status" value="1"/>
</dbReference>
<evidence type="ECO:0000313" key="3">
    <source>
        <dbReference type="Proteomes" id="UP000660021"/>
    </source>
</evidence>
<keyword evidence="1" id="KW-1133">Transmembrane helix</keyword>
<keyword evidence="1" id="KW-0472">Membrane</keyword>
<keyword evidence="3" id="KW-1185">Reference proteome</keyword>
<dbReference type="Gene3D" id="2.170.120.40">
    <property type="entry name" value="YbbR-like domain"/>
    <property type="match status" value="2"/>
</dbReference>
<dbReference type="Proteomes" id="UP000660021">
    <property type="component" value="Unassembled WGS sequence"/>
</dbReference>